<feature type="binding site" evidence="5 6">
    <location>
        <position position="298"/>
    </location>
    <ligand>
        <name>Zn(2+)</name>
        <dbReference type="ChEBI" id="CHEBI:29105"/>
    </ligand>
</feature>
<dbReference type="InterPro" id="IPR036589">
    <property type="entry name" value="HCY_dom_sf"/>
</dbReference>
<evidence type="ECO:0000256" key="1">
    <source>
        <dbReference type="ARBA" id="ARBA00022603"/>
    </source>
</evidence>
<organism evidence="8 9">
    <name type="scientific">Verruconis gallopava</name>
    <dbReference type="NCBI Taxonomy" id="253628"/>
    <lineage>
        <taxon>Eukaryota</taxon>
        <taxon>Fungi</taxon>
        <taxon>Dikarya</taxon>
        <taxon>Ascomycota</taxon>
        <taxon>Pezizomycotina</taxon>
        <taxon>Dothideomycetes</taxon>
        <taxon>Pleosporomycetidae</taxon>
        <taxon>Venturiales</taxon>
        <taxon>Sympoventuriaceae</taxon>
        <taxon>Verruconis</taxon>
    </lineage>
</organism>
<dbReference type="GO" id="GO:0009086">
    <property type="term" value="P:methionine biosynthetic process"/>
    <property type="evidence" value="ECO:0007669"/>
    <property type="project" value="InterPro"/>
</dbReference>
<dbReference type="NCBIfam" id="NF007020">
    <property type="entry name" value="PRK09485.1"/>
    <property type="match status" value="1"/>
</dbReference>
<evidence type="ECO:0000313" key="8">
    <source>
        <dbReference type="EMBL" id="KIW06806.1"/>
    </source>
</evidence>
<evidence type="ECO:0000256" key="3">
    <source>
        <dbReference type="ARBA" id="ARBA00022723"/>
    </source>
</evidence>
<dbReference type="RefSeq" id="XP_016216675.1">
    <property type="nucleotide sequence ID" value="XM_016355539.1"/>
</dbReference>
<accession>A0A0D1XVG4</accession>
<dbReference type="HOGENOM" id="CLU_004914_3_2_1"/>
<dbReference type="Proteomes" id="UP000053259">
    <property type="component" value="Unassembled WGS sequence"/>
</dbReference>
<feature type="binding site" evidence="5 6">
    <location>
        <position position="297"/>
    </location>
    <ligand>
        <name>Zn(2+)</name>
        <dbReference type="ChEBI" id="CHEBI:29105"/>
    </ligand>
</feature>
<evidence type="ECO:0000256" key="2">
    <source>
        <dbReference type="ARBA" id="ARBA00022679"/>
    </source>
</evidence>
<dbReference type="SUPFAM" id="SSF82282">
    <property type="entry name" value="Homocysteine S-methyltransferase"/>
    <property type="match status" value="1"/>
</dbReference>
<dbReference type="InterPro" id="IPR003726">
    <property type="entry name" value="HCY_dom"/>
</dbReference>
<dbReference type="InterPro" id="IPR051486">
    <property type="entry name" value="Hcy_S-methyltransferase"/>
</dbReference>
<gene>
    <name evidence="8" type="ORF">PV09_02486</name>
</gene>
<feature type="binding site" evidence="5 6">
    <location>
        <position position="231"/>
    </location>
    <ligand>
        <name>Zn(2+)</name>
        <dbReference type="ChEBI" id="CHEBI:29105"/>
    </ligand>
</feature>
<dbReference type="EMBL" id="KN847534">
    <property type="protein sequence ID" value="KIW06806.1"/>
    <property type="molecule type" value="Genomic_DNA"/>
</dbReference>
<evidence type="ECO:0000256" key="6">
    <source>
        <dbReference type="PROSITE-ProRule" id="PRU00333"/>
    </source>
</evidence>
<dbReference type="PANTHER" id="PTHR46015:SF1">
    <property type="entry name" value="HOMOCYSTEINE S-METHYLTRANSFERASE-LIKE ISOFORM 1"/>
    <property type="match status" value="1"/>
</dbReference>
<keyword evidence="3 5" id="KW-0479">Metal-binding</keyword>
<evidence type="ECO:0000313" key="9">
    <source>
        <dbReference type="Proteomes" id="UP000053259"/>
    </source>
</evidence>
<dbReference type="PANTHER" id="PTHR46015">
    <property type="entry name" value="ZGC:172121"/>
    <property type="match status" value="1"/>
</dbReference>
<dbReference type="GeneID" id="27310459"/>
<dbReference type="Gene3D" id="3.20.20.330">
    <property type="entry name" value="Homocysteine-binding-like domain"/>
    <property type="match status" value="1"/>
</dbReference>
<dbReference type="GO" id="GO:0008898">
    <property type="term" value="F:S-adenosylmethionine-homocysteine S-methyltransferase activity"/>
    <property type="evidence" value="ECO:0007669"/>
    <property type="project" value="TreeGrafter"/>
</dbReference>
<name>A0A0D1XVG4_9PEZI</name>
<dbReference type="GO" id="GO:0032259">
    <property type="term" value="P:methylation"/>
    <property type="evidence" value="ECO:0007669"/>
    <property type="project" value="UniProtKB-KW"/>
</dbReference>
<dbReference type="GO" id="GO:0033528">
    <property type="term" value="P:S-methylmethionine cycle"/>
    <property type="evidence" value="ECO:0007669"/>
    <property type="project" value="TreeGrafter"/>
</dbReference>
<sequence length="315" mass="33852">MAHSNTLRKILTETDAVVVLDGGLATELERKGCDISSKLWSAEVLINKPTLIQDVHLSYYNAGADVAITASYQASALGLLEHDPSMTQAKALELIQDSVNLANNARIAAKDGGVSRDLYIAGSVGPYGAYLADGSEYRGDYSLGDQAMADFHRPRISALVAAGVDVLAFETIPSYEEAAVLLQLLKMHADTCAWFSFTLKNEDHISDGTPLHKVVDLIGNSEQVVAIGVNCVPEHLVVGALRTLRSLTSKALVAYPNSGEVYDATTKTWGGQHSQGADLKDKAQNWYKLGARLVGGCCRTTPDSIYTINEALRLK</sequence>
<keyword evidence="9" id="KW-1185">Reference proteome</keyword>
<dbReference type="FunFam" id="3.20.20.330:FF:000002">
    <property type="entry name" value="Homocysteine S-methyltransferase"/>
    <property type="match status" value="1"/>
</dbReference>
<dbReference type="Pfam" id="PF02574">
    <property type="entry name" value="S-methyl_trans"/>
    <property type="match status" value="1"/>
</dbReference>
<reference evidence="8 9" key="1">
    <citation type="submission" date="2015-01" db="EMBL/GenBank/DDBJ databases">
        <title>The Genome Sequence of Ochroconis gallopava CBS43764.</title>
        <authorList>
            <consortium name="The Broad Institute Genomics Platform"/>
            <person name="Cuomo C."/>
            <person name="de Hoog S."/>
            <person name="Gorbushina A."/>
            <person name="Stielow B."/>
            <person name="Teixiera M."/>
            <person name="Abouelleil A."/>
            <person name="Chapman S.B."/>
            <person name="Priest M."/>
            <person name="Young S.K."/>
            <person name="Wortman J."/>
            <person name="Nusbaum C."/>
            <person name="Birren B."/>
        </authorList>
    </citation>
    <scope>NUCLEOTIDE SEQUENCE [LARGE SCALE GENOMIC DNA]</scope>
    <source>
        <strain evidence="8 9">CBS 43764</strain>
    </source>
</reference>
<keyword evidence="1 6" id="KW-0489">Methyltransferase</keyword>
<comment type="cofactor">
    <cofactor evidence="5">
        <name>Zn(2+)</name>
        <dbReference type="ChEBI" id="CHEBI:29105"/>
    </cofactor>
    <text evidence="5">Binds 1 zinc ion per subunit.</text>
</comment>
<keyword evidence="4 5" id="KW-0862">Zinc</keyword>
<dbReference type="PROSITE" id="PS50970">
    <property type="entry name" value="HCY"/>
    <property type="match status" value="1"/>
</dbReference>
<evidence type="ECO:0000256" key="5">
    <source>
        <dbReference type="PIRSR" id="PIRSR037505-2"/>
    </source>
</evidence>
<proteinExistence type="predicted"/>
<protein>
    <recommendedName>
        <fullName evidence="7">Hcy-binding domain-containing protein</fullName>
    </recommendedName>
</protein>
<dbReference type="FunCoup" id="A0A0D1XVG4">
    <property type="interactions" value="210"/>
</dbReference>
<dbReference type="GO" id="GO:0008270">
    <property type="term" value="F:zinc ion binding"/>
    <property type="evidence" value="ECO:0007669"/>
    <property type="project" value="InterPro"/>
</dbReference>
<feature type="domain" description="Hcy-binding" evidence="7">
    <location>
        <begin position="6"/>
        <end position="312"/>
    </location>
</feature>
<dbReference type="OrthoDB" id="261426at2759"/>
<evidence type="ECO:0000259" key="7">
    <source>
        <dbReference type="PROSITE" id="PS50970"/>
    </source>
</evidence>
<dbReference type="STRING" id="253628.A0A0D1XVG4"/>
<dbReference type="PIRSF" id="PIRSF037505">
    <property type="entry name" value="Betaine_HMT"/>
    <property type="match status" value="1"/>
</dbReference>
<dbReference type="InParanoid" id="A0A0D1XVG4"/>
<dbReference type="AlphaFoldDB" id="A0A0D1XVG4"/>
<dbReference type="VEuPathDB" id="FungiDB:PV09_02486"/>
<evidence type="ECO:0000256" key="4">
    <source>
        <dbReference type="ARBA" id="ARBA00022833"/>
    </source>
</evidence>
<keyword evidence="2 6" id="KW-0808">Transferase</keyword>
<dbReference type="InterPro" id="IPR017226">
    <property type="entry name" value="BHMT-like"/>
</dbReference>